<gene>
    <name evidence="2" type="ORF">ACFQ0V_03435</name>
</gene>
<keyword evidence="1" id="KW-0175">Coiled coil</keyword>
<dbReference type="EMBL" id="JBHTJF010000014">
    <property type="protein sequence ID" value="MFD0942821.1"/>
    <property type="molecule type" value="Genomic_DNA"/>
</dbReference>
<sequence length="233" mass="28153">MKYMKVTYRFVALEEKKEELLQVFSEAVKERFLLYKELKQNIQELEENNEIKITSIEEIRTAMNTYVKELEKSLVEVQKIQKDFRISEIENLNEDSFNSFFIEKENFAKRLSILDNPKFLFIKFLYSERIIDYLKNFKLLSYEDSNDYQWIIPGEKIRGKFYSEEREEIREQQVKEALVLCNHLETLKVLEKFNVQQIRSLRVNLMKLSNTKIQKLLYLYQASKFINFTTEGV</sequence>
<dbReference type="RefSeq" id="WP_381009706.1">
    <property type="nucleotide sequence ID" value="NZ_JBHTJF010000014.1"/>
</dbReference>
<name>A0ABW3GUH4_9BACL</name>
<protein>
    <submittedName>
        <fullName evidence="2">Uncharacterized protein</fullName>
    </submittedName>
</protein>
<reference evidence="3" key="1">
    <citation type="journal article" date="2019" name="Int. J. Syst. Evol. Microbiol.">
        <title>The Global Catalogue of Microorganisms (GCM) 10K type strain sequencing project: providing services to taxonomists for standard genome sequencing and annotation.</title>
        <authorList>
            <consortium name="The Broad Institute Genomics Platform"/>
            <consortium name="The Broad Institute Genome Sequencing Center for Infectious Disease"/>
            <person name="Wu L."/>
            <person name="Ma J."/>
        </authorList>
    </citation>
    <scope>NUCLEOTIDE SEQUENCE [LARGE SCALE GENOMIC DNA]</scope>
    <source>
        <strain evidence="3">CCUG 63563</strain>
    </source>
</reference>
<keyword evidence="3" id="KW-1185">Reference proteome</keyword>
<dbReference type="Proteomes" id="UP001596976">
    <property type="component" value="Unassembled WGS sequence"/>
</dbReference>
<evidence type="ECO:0000313" key="3">
    <source>
        <dbReference type="Proteomes" id="UP001596976"/>
    </source>
</evidence>
<organism evidence="2 3">
    <name type="scientific">Savagea faecisuis</name>
    <dbReference type="NCBI Taxonomy" id="1274803"/>
    <lineage>
        <taxon>Bacteria</taxon>
        <taxon>Bacillati</taxon>
        <taxon>Bacillota</taxon>
        <taxon>Bacilli</taxon>
        <taxon>Bacillales</taxon>
        <taxon>Caryophanaceae</taxon>
        <taxon>Savagea</taxon>
    </lineage>
</organism>
<accession>A0ABW3GUH4</accession>
<comment type="caution">
    <text evidence="2">The sequence shown here is derived from an EMBL/GenBank/DDBJ whole genome shotgun (WGS) entry which is preliminary data.</text>
</comment>
<feature type="coiled-coil region" evidence="1">
    <location>
        <begin position="28"/>
        <end position="62"/>
    </location>
</feature>
<proteinExistence type="predicted"/>
<evidence type="ECO:0000313" key="2">
    <source>
        <dbReference type="EMBL" id="MFD0942821.1"/>
    </source>
</evidence>
<evidence type="ECO:0000256" key="1">
    <source>
        <dbReference type="SAM" id="Coils"/>
    </source>
</evidence>